<organism evidence="2">
    <name type="scientific">Gaeumannomyces tritici (strain R3-111a-1)</name>
    <name type="common">Wheat and barley take-all root rot fungus</name>
    <name type="synonym">Gaeumannomyces graminis var. tritici</name>
    <dbReference type="NCBI Taxonomy" id="644352"/>
    <lineage>
        <taxon>Eukaryota</taxon>
        <taxon>Fungi</taxon>
        <taxon>Dikarya</taxon>
        <taxon>Ascomycota</taxon>
        <taxon>Pezizomycotina</taxon>
        <taxon>Sordariomycetes</taxon>
        <taxon>Sordariomycetidae</taxon>
        <taxon>Magnaporthales</taxon>
        <taxon>Magnaporthaceae</taxon>
        <taxon>Gaeumannomyces</taxon>
    </lineage>
</organism>
<keyword evidence="4" id="KW-1185">Reference proteome</keyword>
<sequence length="110" mass="12292">MQGNSESVFRSNYQPHHVAEKLIAVGFGRFVKHDDDGGDEWLYELLRDALLMRDDGRGQAAKEYFEAAGQAETPRRVDRQPLRRRHGSAPQVGPRQLLGRATPSASTFAA</sequence>
<evidence type="ECO:0000313" key="3">
    <source>
        <dbReference type="EnsemblFungi" id="EJT79601"/>
    </source>
</evidence>
<dbReference type="AlphaFoldDB" id="J3NTT6"/>
<evidence type="ECO:0000256" key="1">
    <source>
        <dbReference type="SAM" id="MobiDB-lite"/>
    </source>
</evidence>
<proteinExistence type="predicted"/>
<dbReference type="Proteomes" id="UP000006039">
    <property type="component" value="Unassembled WGS sequence"/>
</dbReference>
<reference evidence="3" key="4">
    <citation type="journal article" date="2015" name="G3 (Bethesda)">
        <title>Genome sequences of three phytopathogenic species of the Magnaporthaceae family of fungi.</title>
        <authorList>
            <person name="Okagaki L.H."/>
            <person name="Nunes C.C."/>
            <person name="Sailsbery J."/>
            <person name="Clay B."/>
            <person name="Brown D."/>
            <person name="John T."/>
            <person name="Oh Y."/>
            <person name="Young N."/>
            <person name="Fitzgerald M."/>
            <person name="Haas B.J."/>
            <person name="Zeng Q."/>
            <person name="Young S."/>
            <person name="Adiconis X."/>
            <person name="Fan L."/>
            <person name="Levin J.Z."/>
            <person name="Mitchell T.K."/>
            <person name="Okubara P.A."/>
            <person name="Farman M.L."/>
            <person name="Kohn L.M."/>
            <person name="Birren B."/>
            <person name="Ma L.-J."/>
            <person name="Dean R.A."/>
        </authorList>
    </citation>
    <scope>NUCLEOTIDE SEQUENCE</scope>
    <source>
        <strain evidence="3">R3-111a-1</strain>
    </source>
</reference>
<reference evidence="2" key="3">
    <citation type="submission" date="2010-09" db="EMBL/GenBank/DDBJ databases">
        <title>Annotation of Gaeumannomyces graminis var. tritici R3-111a-1.</title>
        <authorList>
            <consortium name="The Broad Institute Genome Sequencing Platform"/>
            <person name="Ma L.-J."/>
            <person name="Dead R."/>
            <person name="Young S.K."/>
            <person name="Zeng Q."/>
            <person name="Gargeya S."/>
            <person name="Fitzgerald M."/>
            <person name="Haas B."/>
            <person name="Abouelleil A."/>
            <person name="Alvarado L."/>
            <person name="Arachchi H.M."/>
            <person name="Berlin A."/>
            <person name="Brown A."/>
            <person name="Chapman S.B."/>
            <person name="Chen Z."/>
            <person name="Dunbar C."/>
            <person name="Freedman E."/>
            <person name="Gearin G."/>
            <person name="Gellesch M."/>
            <person name="Goldberg J."/>
            <person name="Griggs A."/>
            <person name="Gujja S."/>
            <person name="Heiman D."/>
            <person name="Howarth C."/>
            <person name="Larson L."/>
            <person name="Lui A."/>
            <person name="MacDonald P.J.P."/>
            <person name="Mehta T."/>
            <person name="Montmayeur A."/>
            <person name="Murphy C."/>
            <person name="Neiman D."/>
            <person name="Pearson M."/>
            <person name="Priest M."/>
            <person name="Roberts A."/>
            <person name="Saif S."/>
            <person name="Shea T."/>
            <person name="Shenoy N."/>
            <person name="Sisk P."/>
            <person name="Stolte C."/>
            <person name="Sykes S."/>
            <person name="Yandava C."/>
            <person name="Wortman J."/>
            <person name="Nusbaum C."/>
            <person name="Birren B."/>
        </authorList>
    </citation>
    <scope>NUCLEOTIDE SEQUENCE</scope>
    <source>
        <strain evidence="2">R3-111a-1</strain>
    </source>
</reference>
<gene>
    <name evidence="3" type="primary">20345143</name>
    <name evidence="2" type="ORF">GGTG_04685</name>
</gene>
<name>J3NTT6_GAET3</name>
<reference evidence="4" key="1">
    <citation type="submission" date="2010-07" db="EMBL/GenBank/DDBJ databases">
        <title>The genome sequence of Gaeumannomyces graminis var. tritici strain R3-111a-1.</title>
        <authorList>
            <consortium name="The Broad Institute Genome Sequencing Platform"/>
            <person name="Ma L.-J."/>
            <person name="Dead R."/>
            <person name="Young S."/>
            <person name="Zeng Q."/>
            <person name="Koehrsen M."/>
            <person name="Alvarado L."/>
            <person name="Berlin A."/>
            <person name="Chapman S.B."/>
            <person name="Chen Z."/>
            <person name="Freedman E."/>
            <person name="Gellesch M."/>
            <person name="Goldberg J."/>
            <person name="Griggs A."/>
            <person name="Gujja S."/>
            <person name="Heilman E.R."/>
            <person name="Heiman D."/>
            <person name="Hepburn T."/>
            <person name="Howarth C."/>
            <person name="Jen D."/>
            <person name="Larson L."/>
            <person name="Mehta T."/>
            <person name="Neiman D."/>
            <person name="Pearson M."/>
            <person name="Roberts A."/>
            <person name="Saif S."/>
            <person name="Shea T."/>
            <person name="Shenoy N."/>
            <person name="Sisk P."/>
            <person name="Stolte C."/>
            <person name="Sykes S."/>
            <person name="Walk T."/>
            <person name="White J."/>
            <person name="Yandava C."/>
            <person name="Haas B."/>
            <person name="Nusbaum C."/>
            <person name="Birren B."/>
        </authorList>
    </citation>
    <scope>NUCLEOTIDE SEQUENCE [LARGE SCALE GENOMIC DNA]</scope>
    <source>
        <strain evidence="4">R3-111a-1</strain>
    </source>
</reference>
<evidence type="ECO:0000313" key="2">
    <source>
        <dbReference type="EMBL" id="EJT79601.1"/>
    </source>
</evidence>
<dbReference type="GeneID" id="20345143"/>
<reference evidence="2" key="2">
    <citation type="submission" date="2010-07" db="EMBL/GenBank/DDBJ databases">
        <authorList>
            <consortium name="The Broad Institute Genome Sequencing Platform"/>
            <consortium name="Broad Institute Genome Sequencing Center for Infectious Disease"/>
            <person name="Ma L.-J."/>
            <person name="Dead R."/>
            <person name="Young S."/>
            <person name="Zeng Q."/>
            <person name="Koehrsen M."/>
            <person name="Alvarado L."/>
            <person name="Berlin A."/>
            <person name="Chapman S.B."/>
            <person name="Chen Z."/>
            <person name="Freedman E."/>
            <person name="Gellesch M."/>
            <person name="Goldberg J."/>
            <person name="Griggs A."/>
            <person name="Gujja S."/>
            <person name="Heilman E.R."/>
            <person name="Heiman D."/>
            <person name="Hepburn T."/>
            <person name="Howarth C."/>
            <person name="Jen D."/>
            <person name="Larson L."/>
            <person name="Mehta T."/>
            <person name="Neiman D."/>
            <person name="Pearson M."/>
            <person name="Roberts A."/>
            <person name="Saif S."/>
            <person name="Shea T."/>
            <person name="Shenoy N."/>
            <person name="Sisk P."/>
            <person name="Stolte C."/>
            <person name="Sykes S."/>
            <person name="Walk T."/>
            <person name="White J."/>
            <person name="Yandava C."/>
            <person name="Haas B."/>
            <person name="Nusbaum C."/>
            <person name="Birren B."/>
        </authorList>
    </citation>
    <scope>NUCLEOTIDE SEQUENCE</scope>
    <source>
        <strain evidence="2">R3-111a-1</strain>
    </source>
</reference>
<dbReference type="EMBL" id="GL385396">
    <property type="protein sequence ID" value="EJT79601.1"/>
    <property type="molecule type" value="Genomic_DNA"/>
</dbReference>
<dbReference type="VEuPathDB" id="FungiDB:GGTG_04685"/>
<accession>J3NTT6</accession>
<feature type="region of interest" description="Disordered" evidence="1">
    <location>
        <begin position="65"/>
        <end position="110"/>
    </location>
</feature>
<evidence type="ECO:0000313" key="4">
    <source>
        <dbReference type="Proteomes" id="UP000006039"/>
    </source>
</evidence>
<dbReference type="EnsemblFungi" id="EJT79601">
    <property type="protein sequence ID" value="EJT79601"/>
    <property type="gene ID" value="GGTG_04685"/>
</dbReference>
<protein>
    <submittedName>
        <fullName evidence="2 3">Uncharacterized protein</fullName>
    </submittedName>
</protein>
<dbReference type="RefSeq" id="XP_009220746.1">
    <property type="nucleotide sequence ID" value="XM_009222482.1"/>
</dbReference>
<reference evidence="3" key="5">
    <citation type="submission" date="2018-04" db="UniProtKB">
        <authorList>
            <consortium name="EnsemblFungi"/>
        </authorList>
    </citation>
    <scope>IDENTIFICATION</scope>
    <source>
        <strain evidence="3">R3-111a-1</strain>
    </source>
</reference>
<dbReference type="HOGENOM" id="CLU_2171238_0_0_1"/>